<dbReference type="Proteomes" id="UP000288716">
    <property type="component" value="Unassembled WGS sequence"/>
</dbReference>
<keyword evidence="3" id="KW-0472">Membrane</keyword>
<evidence type="ECO:0000313" key="5">
    <source>
        <dbReference type="EMBL" id="RWS24844.1"/>
    </source>
</evidence>
<comment type="subcellular location">
    <subcellularLocation>
        <location evidence="1">Membrane</location>
        <topology evidence="1">Peripheral membrane protein</topology>
    </subcellularLocation>
</comment>
<organism evidence="5 6">
    <name type="scientific">Leptotrombidium deliense</name>
    <dbReference type="NCBI Taxonomy" id="299467"/>
    <lineage>
        <taxon>Eukaryota</taxon>
        <taxon>Metazoa</taxon>
        <taxon>Ecdysozoa</taxon>
        <taxon>Arthropoda</taxon>
        <taxon>Chelicerata</taxon>
        <taxon>Arachnida</taxon>
        <taxon>Acari</taxon>
        <taxon>Acariformes</taxon>
        <taxon>Trombidiformes</taxon>
        <taxon>Prostigmata</taxon>
        <taxon>Anystina</taxon>
        <taxon>Parasitengona</taxon>
        <taxon>Trombiculoidea</taxon>
        <taxon>Trombiculidae</taxon>
        <taxon>Leptotrombidium</taxon>
    </lineage>
</organism>
<feature type="coiled-coil region" evidence="4">
    <location>
        <begin position="97"/>
        <end position="170"/>
    </location>
</feature>
<evidence type="ECO:0000256" key="1">
    <source>
        <dbReference type="ARBA" id="ARBA00004170"/>
    </source>
</evidence>
<proteinExistence type="predicted"/>
<dbReference type="PANTHER" id="PTHR28664:SF4">
    <property type="entry name" value="TIGHT JUNCTION-ASSOCIATED PROTEIN 1"/>
    <property type="match status" value="1"/>
</dbReference>
<name>A0A443SBJ4_9ACAR</name>
<sequence>MKANHQETWRSTKCDTFLCFYFQECDCNCDTCAAPKTNDDNVVVHLYQEIENLKRQIADRDYHIVQMETSVMNHAKEYPNGEFATLEQTLRFWQEKYERLFESHRKLQKVNQALEDKLLRIVDKFETEKSAMTRDVADLTTKLVEARVLITDLEDENEQYKEDCNIAMQLLQCKPSNFVSHKVNTLPSDLQEKVRFHFGNSNYHRRSRSIPVGLSQTSNTQETEASSAKVIRVPMPTFPPTAMVYSINRSQQEQSQNNADVESGTPDYVSAAIVAKILEERSKERNLKNGTRYQKCFQCRNRRVSCMYFDESSQTTNGVITNEDINSYPWNYWSENKRRTRNESASSNTSVESLHMMPAATQIATQSTVKKKSSETIII</sequence>
<dbReference type="InterPro" id="IPR043441">
    <property type="entry name" value="Tjap1/BEGAIN"/>
</dbReference>
<accession>A0A443SBJ4</accession>
<dbReference type="OrthoDB" id="10068192at2759"/>
<dbReference type="AlphaFoldDB" id="A0A443SBJ4"/>
<dbReference type="GO" id="GO:0016020">
    <property type="term" value="C:membrane"/>
    <property type="evidence" value="ECO:0007669"/>
    <property type="project" value="UniProtKB-SubCell"/>
</dbReference>
<evidence type="ECO:0000313" key="6">
    <source>
        <dbReference type="Proteomes" id="UP000288716"/>
    </source>
</evidence>
<evidence type="ECO:0000256" key="4">
    <source>
        <dbReference type="SAM" id="Coils"/>
    </source>
</evidence>
<keyword evidence="4" id="KW-0175">Coiled coil</keyword>
<gene>
    <name evidence="5" type="ORF">B4U80_05279</name>
</gene>
<keyword evidence="2" id="KW-0597">Phosphoprotein</keyword>
<dbReference type="VEuPathDB" id="VectorBase:LDEU007196"/>
<protein>
    <submittedName>
        <fullName evidence="5">Tight junction-associated protein 1-like protein</fullName>
    </submittedName>
</protein>
<evidence type="ECO:0000256" key="3">
    <source>
        <dbReference type="ARBA" id="ARBA00023136"/>
    </source>
</evidence>
<reference evidence="5 6" key="1">
    <citation type="journal article" date="2018" name="Gigascience">
        <title>Genomes of trombidid mites reveal novel predicted allergens and laterally-transferred genes associated with secondary metabolism.</title>
        <authorList>
            <person name="Dong X."/>
            <person name="Chaisiri K."/>
            <person name="Xia D."/>
            <person name="Armstrong S.D."/>
            <person name="Fang Y."/>
            <person name="Donnelly M.J."/>
            <person name="Kadowaki T."/>
            <person name="McGarry J.W."/>
            <person name="Darby A.C."/>
            <person name="Makepeace B.L."/>
        </authorList>
    </citation>
    <scope>NUCLEOTIDE SEQUENCE [LARGE SCALE GENOMIC DNA]</scope>
    <source>
        <strain evidence="5">UoL-UT</strain>
    </source>
</reference>
<comment type="caution">
    <text evidence="5">The sequence shown here is derived from an EMBL/GenBank/DDBJ whole genome shotgun (WGS) entry which is preliminary data.</text>
</comment>
<dbReference type="PANTHER" id="PTHR28664">
    <property type="entry name" value="TIGHT JUNCTION-ASSOCIATED PROTEIN 1"/>
    <property type="match status" value="1"/>
</dbReference>
<dbReference type="EMBL" id="NCKV01004337">
    <property type="protein sequence ID" value="RWS24844.1"/>
    <property type="molecule type" value="Genomic_DNA"/>
</dbReference>
<keyword evidence="6" id="KW-1185">Reference proteome</keyword>
<evidence type="ECO:0000256" key="2">
    <source>
        <dbReference type="ARBA" id="ARBA00022553"/>
    </source>
</evidence>
<dbReference type="STRING" id="299467.A0A443SBJ4"/>